<dbReference type="InterPro" id="IPR012257">
    <property type="entry name" value="Glc_ox_4Fe-4S"/>
</dbReference>
<dbReference type="InterPro" id="IPR009051">
    <property type="entry name" value="Helical_ferredxn"/>
</dbReference>
<evidence type="ECO:0000313" key="9">
    <source>
        <dbReference type="EMBL" id="MFI7443953.1"/>
    </source>
</evidence>
<dbReference type="RefSeq" id="WP_397024153.1">
    <property type="nucleotide sequence ID" value="NZ_JBITMB010000007.1"/>
</dbReference>
<keyword evidence="6" id="KW-0813">Transport</keyword>
<dbReference type="InterPro" id="IPR017896">
    <property type="entry name" value="4Fe4S_Fe-S-bd"/>
</dbReference>
<comment type="caution">
    <text evidence="9">The sequence shown here is derived from an EMBL/GenBank/DDBJ whole genome shotgun (WGS) entry which is preliminary data.</text>
</comment>
<reference evidence="9 10" key="1">
    <citation type="submission" date="2024-10" db="EMBL/GenBank/DDBJ databases">
        <title>The Natural Products Discovery Center: Release of the First 8490 Sequenced Strains for Exploring Actinobacteria Biosynthetic Diversity.</title>
        <authorList>
            <person name="Kalkreuter E."/>
            <person name="Kautsar S.A."/>
            <person name="Yang D."/>
            <person name="Bader C.D."/>
            <person name="Teijaro C.N."/>
            <person name="Fluegel L."/>
            <person name="Davis C.M."/>
            <person name="Simpson J.R."/>
            <person name="Lauterbach L."/>
            <person name="Steele A.D."/>
            <person name="Gui C."/>
            <person name="Meng S."/>
            <person name="Li G."/>
            <person name="Viehrig K."/>
            <person name="Ye F."/>
            <person name="Su P."/>
            <person name="Kiefer A.F."/>
            <person name="Nichols A."/>
            <person name="Cepeda A.J."/>
            <person name="Yan W."/>
            <person name="Fan B."/>
            <person name="Jiang Y."/>
            <person name="Adhikari A."/>
            <person name="Zheng C.-J."/>
            <person name="Schuster L."/>
            <person name="Cowan T.M."/>
            <person name="Smanski M.J."/>
            <person name="Chevrette M.G."/>
            <person name="De Carvalho L.P.S."/>
            <person name="Shen B."/>
        </authorList>
    </citation>
    <scope>NUCLEOTIDE SEQUENCE [LARGE SCALE GENOMIC DNA]</scope>
    <source>
        <strain evidence="9 10">NPDC049503</strain>
    </source>
</reference>
<protein>
    <recommendedName>
        <fullName evidence="6">Glycolate oxidase iron-sulfur subunit</fullName>
        <ecNumber evidence="6">1.1.99.14</ecNumber>
    </recommendedName>
</protein>
<dbReference type="PROSITE" id="PS51379">
    <property type="entry name" value="4FE4S_FER_2"/>
    <property type="match status" value="2"/>
</dbReference>
<feature type="region of interest" description="Disordered" evidence="7">
    <location>
        <begin position="220"/>
        <end position="308"/>
    </location>
</feature>
<keyword evidence="1 6" id="KW-0004">4Fe-4S</keyword>
<dbReference type="PROSITE" id="PS00198">
    <property type="entry name" value="4FE4S_FER_1"/>
    <property type="match status" value="2"/>
</dbReference>
<comment type="cofactor">
    <cofactor evidence="6">
        <name>[4Fe-4S] cluster</name>
        <dbReference type="ChEBI" id="CHEBI:49883"/>
    </cofactor>
    <text evidence="6">Binds 2 [4Fe-4S] clusters.</text>
</comment>
<feature type="domain" description="4Fe-4S ferredoxin-type" evidence="8">
    <location>
        <begin position="2"/>
        <end position="32"/>
    </location>
</feature>
<dbReference type="Proteomes" id="UP001612928">
    <property type="component" value="Unassembled WGS sequence"/>
</dbReference>
<comment type="catalytic activity">
    <reaction evidence="6">
        <text>(R)-lactate + A = pyruvate + AH2</text>
        <dbReference type="Rhea" id="RHEA:15089"/>
        <dbReference type="ChEBI" id="CHEBI:13193"/>
        <dbReference type="ChEBI" id="CHEBI:15361"/>
        <dbReference type="ChEBI" id="CHEBI:16004"/>
        <dbReference type="ChEBI" id="CHEBI:17499"/>
    </reaction>
</comment>
<evidence type="ECO:0000256" key="3">
    <source>
        <dbReference type="ARBA" id="ARBA00022737"/>
    </source>
</evidence>
<evidence type="ECO:0000313" key="10">
    <source>
        <dbReference type="Proteomes" id="UP001612928"/>
    </source>
</evidence>
<keyword evidence="6" id="KW-0249">Electron transport</keyword>
<dbReference type="InterPro" id="IPR004017">
    <property type="entry name" value="Cys_rich_dom"/>
</dbReference>
<evidence type="ECO:0000256" key="5">
    <source>
        <dbReference type="ARBA" id="ARBA00023014"/>
    </source>
</evidence>
<keyword evidence="5 6" id="KW-0411">Iron-sulfur</keyword>
<dbReference type="Gene3D" id="1.10.1060.10">
    <property type="entry name" value="Alpha-helical ferredoxin"/>
    <property type="match status" value="1"/>
</dbReference>
<dbReference type="SUPFAM" id="SSF46548">
    <property type="entry name" value="alpha-helical ferredoxin"/>
    <property type="match status" value="1"/>
</dbReference>
<dbReference type="PANTHER" id="PTHR32479:SF17">
    <property type="entry name" value="GLYCOLATE OXIDASE IRON-SULFUR SUBUNIT"/>
    <property type="match status" value="1"/>
</dbReference>
<gene>
    <name evidence="9" type="ORF">ACIBP5_28620</name>
</gene>
<feature type="compositionally biased region" description="Pro residues" evidence="7">
    <location>
        <begin position="228"/>
        <end position="246"/>
    </location>
</feature>
<feature type="domain" description="4Fe-4S ferredoxin-type" evidence="8">
    <location>
        <begin position="55"/>
        <end position="78"/>
    </location>
</feature>
<dbReference type="InterPro" id="IPR017900">
    <property type="entry name" value="4Fe4S_Fe_S_CS"/>
</dbReference>
<sequence>MTGFTPDLLNRCISCGFCLPACPTYALTKDETSSPRGRINLMRALDEGTLPADDLRLREEASFCLGCRACETVCPAGVRYGALLEEWRDRQWQGTDRPLVARLLMFAVNARWRVRLLGLLRRHARTRAKPAGPHLMLGCFERALYPRVSRAALRLLPDLAAPASQGCCGALHAHNGDSERGQRMAVELGERLPGTIVTTSGGCAAHLADALGRDRVKELSEYVTSRPPTSPPPKPSTDPPPPPPTDHPPKPSTSRQPGPPAGRPPLPSAGCEPGASGGRPLEPPGGRPAGSSAGRLPASFAGPPAEPSAAHGMCFGPLRGKPLRIGLQDSCHLRNGLGVWREPRALLERIGEYVELPSAGTCCGAAGSYALVRPRDSRRVLDAKLDEIEAAGVDYVAVVNPGCYRQLAQGLRRRRSAVRAVHLAELLTTTASTTTADSHPCEHHDGWPP</sequence>
<keyword evidence="10" id="KW-1185">Reference proteome</keyword>
<evidence type="ECO:0000259" key="8">
    <source>
        <dbReference type="PROSITE" id="PS51379"/>
    </source>
</evidence>
<dbReference type="Pfam" id="PF02754">
    <property type="entry name" value="CCG"/>
    <property type="match status" value="2"/>
</dbReference>
<keyword evidence="3" id="KW-0677">Repeat</keyword>
<evidence type="ECO:0000256" key="6">
    <source>
        <dbReference type="PIRNR" id="PIRNR000139"/>
    </source>
</evidence>
<organism evidence="9 10">
    <name type="scientific">Nonomuraea indica</name>
    <dbReference type="NCBI Taxonomy" id="1581193"/>
    <lineage>
        <taxon>Bacteria</taxon>
        <taxon>Bacillati</taxon>
        <taxon>Actinomycetota</taxon>
        <taxon>Actinomycetes</taxon>
        <taxon>Streptosporangiales</taxon>
        <taxon>Streptosporangiaceae</taxon>
        <taxon>Nonomuraea</taxon>
    </lineage>
</organism>
<evidence type="ECO:0000256" key="7">
    <source>
        <dbReference type="SAM" id="MobiDB-lite"/>
    </source>
</evidence>
<evidence type="ECO:0000256" key="2">
    <source>
        <dbReference type="ARBA" id="ARBA00022723"/>
    </source>
</evidence>
<dbReference type="PANTHER" id="PTHR32479">
    <property type="entry name" value="GLYCOLATE OXIDASE IRON-SULFUR SUBUNIT"/>
    <property type="match status" value="1"/>
</dbReference>
<keyword evidence="2 6" id="KW-0479">Metal-binding</keyword>
<dbReference type="EC" id="1.1.99.14" evidence="6"/>
<evidence type="ECO:0000256" key="4">
    <source>
        <dbReference type="ARBA" id="ARBA00023004"/>
    </source>
</evidence>
<comment type="function">
    <text evidence="6">Component of a complex that catalyzes the oxidation of glycolate to glyoxylate.</text>
</comment>
<accession>A0ABW8AC21</accession>
<dbReference type="PIRSF" id="PIRSF000139">
    <property type="entry name" value="Glc_ox_4Fe-4S"/>
    <property type="match status" value="1"/>
</dbReference>
<dbReference type="Pfam" id="PF13183">
    <property type="entry name" value="Fer4_8"/>
    <property type="match status" value="1"/>
</dbReference>
<comment type="catalytic activity">
    <reaction evidence="6">
        <text>glycolate + A = glyoxylate + AH2</text>
        <dbReference type="Rhea" id="RHEA:21264"/>
        <dbReference type="ChEBI" id="CHEBI:13193"/>
        <dbReference type="ChEBI" id="CHEBI:17499"/>
        <dbReference type="ChEBI" id="CHEBI:29805"/>
        <dbReference type="ChEBI" id="CHEBI:36655"/>
        <dbReference type="EC" id="1.1.99.14"/>
    </reaction>
</comment>
<feature type="compositionally biased region" description="Pro residues" evidence="7">
    <location>
        <begin position="257"/>
        <end position="267"/>
    </location>
</feature>
<evidence type="ECO:0000256" key="1">
    <source>
        <dbReference type="ARBA" id="ARBA00022485"/>
    </source>
</evidence>
<proteinExistence type="predicted"/>
<keyword evidence="4 6" id="KW-0408">Iron</keyword>
<dbReference type="EMBL" id="JBITMB010000007">
    <property type="protein sequence ID" value="MFI7443953.1"/>
    <property type="molecule type" value="Genomic_DNA"/>
</dbReference>
<name>A0ABW8AC21_9ACTN</name>